<sequence>MLTWQDIVARSESGNLAPPSRVEKTDQEWQAQLSEEAFRVTRQKGTERAFSSGMCTLFEPGRYGCTCCGTLLFDAHEKFDSGTGWPSFTQPAQDNAIAYHKDGSHGMTRIETTCATCDAHLGHVFPDGPPPSGLRFCMNAVALKKLD</sequence>
<dbReference type="Pfam" id="PF01641">
    <property type="entry name" value="SelR"/>
    <property type="match status" value="1"/>
</dbReference>
<evidence type="ECO:0000256" key="6">
    <source>
        <dbReference type="ARBA" id="ARBA00022833"/>
    </source>
</evidence>
<protein>
    <recommendedName>
        <fullName evidence="4">Peptide methionine sulfoxide reductase MsrB</fullName>
        <ecNumber evidence="3">1.8.4.12</ecNumber>
    </recommendedName>
    <alternativeName>
        <fullName evidence="9">Peptide-methionine (R)-S-oxide reductase</fullName>
    </alternativeName>
</protein>
<evidence type="ECO:0000256" key="4">
    <source>
        <dbReference type="ARBA" id="ARBA00021130"/>
    </source>
</evidence>
<dbReference type="Proteomes" id="UP001164748">
    <property type="component" value="Plasmid unnamed"/>
</dbReference>
<dbReference type="PANTHER" id="PTHR10173:SF52">
    <property type="entry name" value="METHIONINE-R-SULFOXIDE REDUCTASE B1"/>
    <property type="match status" value="1"/>
</dbReference>
<gene>
    <name evidence="11" type="primary">msrB</name>
    <name evidence="11" type="ORF">N8M53_14685</name>
</gene>
<dbReference type="GO" id="GO:0033743">
    <property type="term" value="F:peptide-methionine (R)-S-oxide reductase activity"/>
    <property type="evidence" value="ECO:0007669"/>
    <property type="project" value="UniProtKB-EC"/>
</dbReference>
<reference evidence="11" key="1">
    <citation type="submission" date="2022-09" db="EMBL/GenBank/DDBJ databases">
        <authorList>
            <person name="Li Z.-J."/>
        </authorList>
    </citation>
    <scope>NUCLEOTIDE SEQUENCE</scope>
    <source>
        <strain evidence="11">TGB11</strain>
        <plasmid evidence="11">unnamed</plasmid>
    </source>
</reference>
<comment type="cofactor">
    <cofactor evidence="1">
        <name>Zn(2+)</name>
        <dbReference type="ChEBI" id="CHEBI:29105"/>
    </cofactor>
</comment>
<evidence type="ECO:0000256" key="3">
    <source>
        <dbReference type="ARBA" id="ARBA00012499"/>
    </source>
</evidence>
<dbReference type="GO" id="GO:0030091">
    <property type="term" value="P:protein repair"/>
    <property type="evidence" value="ECO:0007669"/>
    <property type="project" value="InterPro"/>
</dbReference>
<evidence type="ECO:0000313" key="11">
    <source>
        <dbReference type="EMBL" id="WBA10053.1"/>
    </source>
</evidence>
<dbReference type="GO" id="GO:0006979">
    <property type="term" value="P:response to oxidative stress"/>
    <property type="evidence" value="ECO:0007669"/>
    <property type="project" value="InterPro"/>
</dbReference>
<evidence type="ECO:0000256" key="1">
    <source>
        <dbReference type="ARBA" id="ARBA00001947"/>
    </source>
</evidence>
<evidence type="ECO:0000256" key="7">
    <source>
        <dbReference type="ARBA" id="ARBA00023002"/>
    </source>
</evidence>
<name>A0AA47LSA5_9GAMM</name>
<dbReference type="AlphaFoldDB" id="A0AA47LSA5"/>
<evidence type="ECO:0000256" key="8">
    <source>
        <dbReference type="ARBA" id="ARBA00048488"/>
    </source>
</evidence>
<dbReference type="NCBIfam" id="TIGR00357">
    <property type="entry name" value="peptide-methionine (R)-S-oxide reductase MsrB"/>
    <property type="match status" value="1"/>
</dbReference>
<feature type="domain" description="MsrB" evidence="10">
    <location>
        <begin position="26"/>
        <end position="147"/>
    </location>
</feature>
<dbReference type="EC" id="1.8.4.12" evidence="3"/>
<dbReference type="GO" id="GO:0046872">
    <property type="term" value="F:metal ion binding"/>
    <property type="evidence" value="ECO:0007669"/>
    <property type="project" value="UniProtKB-KW"/>
</dbReference>
<keyword evidence="5" id="KW-0479">Metal-binding</keyword>
<comment type="catalytic activity">
    <reaction evidence="8">
        <text>L-methionyl-[protein] + [thioredoxin]-disulfide + H2O = L-methionyl-(R)-S-oxide-[protein] + [thioredoxin]-dithiol</text>
        <dbReference type="Rhea" id="RHEA:24164"/>
        <dbReference type="Rhea" id="RHEA-COMP:10698"/>
        <dbReference type="Rhea" id="RHEA-COMP:10700"/>
        <dbReference type="Rhea" id="RHEA-COMP:12313"/>
        <dbReference type="Rhea" id="RHEA-COMP:12314"/>
        <dbReference type="ChEBI" id="CHEBI:15377"/>
        <dbReference type="ChEBI" id="CHEBI:16044"/>
        <dbReference type="ChEBI" id="CHEBI:29950"/>
        <dbReference type="ChEBI" id="CHEBI:45764"/>
        <dbReference type="ChEBI" id="CHEBI:50058"/>
        <dbReference type="EC" id="1.8.4.12"/>
    </reaction>
</comment>
<comment type="similarity">
    <text evidence="2">Belongs to the MsrB Met sulfoxide reductase family.</text>
</comment>
<organism evidence="11 12">
    <name type="scientific">Salinivibrio kushneri</name>
    <dbReference type="NCBI Taxonomy" id="1908198"/>
    <lineage>
        <taxon>Bacteria</taxon>
        <taxon>Pseudomonadati</taxon>
        <taxon>Pseudomonadota</taxon>
        <taxon>Gammaproteobacteria</taxon>
        <taxon>Vibrionales</taxon>
        <taxon>Vibrionaceae</taxon>
        <taxon>Salinivibrio</taxon>
    </lineage>
</organism>
<keyword evidence="11" id="KW-0614">Plasmid</keyword>
<keyword evidence="7 11" id="KW-0560">Oxidoreductase</keyword>
<evidence type="ECO:0000256" key="5">
    <source>
        <dbReference type="ARBA" id="ARBA00022723"/>
    </source>
</evidence>
<keyword evidence="6" id="KW-0862">Zinc</keyword>
<evidence type="ECO:0000256" key="2">
    <source>
        <dbReference type="ARBA" id="ARBA00007174"/>
    </source>
</evidence>
<dbReference type="PANTHER" id="PTHR10173">
    <property type="entry name" value="METHIONINE SULFOXIDE REDUCTASE"/>
    <property type="match status" value="1"/>
</dbReference>
<dbReference type="RefSeq" id="WP_269580105.1">
    <property type="nucleotide sequence ID" value="NZ_CP114589.1"/>
</dbReference>
<evidence type="ECO:0000259" key="10">
    <source>
        <dbReference type="PROSITE" id="PS51790"/>
    </source>
</evidence>
<evidence type="ECO:0000256" key="9">
    <source>
        <dbReference type="ARBA" id="ARBA00075819"/>
    </source>
</evidence>
<dbReference type="Gene3D" id="2.170.150.20">
    <property type="entry name" value="Peptide methionine sulfoxide reductase"/>
    <property type="match status" value="1"/>
</dbReference>
<dbReference type="PROSITE" id="PS51790">
    <property type="entry name" value="MSRB"/>
    <property type="match status" value="1"/>
</dbReference>
<dbReference type="EMBL" id="CP114589">
    <property type="protein sequence ID" value="WBA10053.1"/>
    <property type="molecule type" value="Genomic_DNA"/>
</dbReference>
<dbReference type="GO" id="GO:0005737">
    <property type="term" value="C:cytoplasm"/>
    <property type="evidence" value="ECO:0007669"/>
    <property type="project" value="TreeGrafter"/>
</dbReference>
<accession>A0AA47LSA5</accession>
<evidence type="ECO:0000313" key="12">
    <source>
        <dbReference type="Proteomes" id="UP001164748"/>
    </source>
</evidence>
<dbReference type="SUPFAM" id="SSF51316">
    <property type="entry name" value="Mss4-like"/>
    <property type="match status" value="1"/>
</dbReference>
<dbReference type="FunFam" id="2.170.150.20:FF:000001">
    <property type="entry name" value="Peptide methionine sulfoxide reductase MsrB"/>
    <property type="match status" value="1"/>
</dbReference>
<proteinExistence type="inferred from homology"/>
<dbReference type="InterPro" id="IPR011057">
    <property type="entry name" value="Mss4-like_sf"/>
</dbReference>
<geneLocation type="plasmid" evidence="11 12">
    <name>unnamed</name>
</geneLocation>
<dbReference type="InterPro" id="IPR028427">
    <property type="entry name" value="Met_Sox_Rdtase_MsrB"/>
</dbReference>
<dbReference type="InterPro" id="IPR002579">
    <property type="entry name" value="Met_Sox_Rdtase_MsrB_dom"/>
</dbReference>